<evidence type="ECO:0000313" key="3">
    <source>
        <dbReference type="Proteomes" id="UP001501358"/>
    </source>
</evidence>
<feature type="compositionally biased region" description="Gly residues" evidence="1">
    <location>
        <begin position="684"/>
        <end position="695"/>
    </location>
</feature>
<feature type="compositionally biased region" description="Low complexity" evidence="1">
    <location>
        <begin position="672"/>
        <end position="683"/>
    </location>
</feature>
<keyword evidence="3" id="KW-1185">Reference proteome</keyword>
<gene>
    <name evidence="2" type="ORF">GCM10010406_11690</name>
</gene>
<protein>
    <submittedName>
        <fullName evidence="2">Uncharacterized protein</fullName>
    </submittedName>
</protein>
<sequence length="714" mass="73900">MPALRRLLALPRALRHGASVGAGLPPEEALVLDAPAPGLRDVLAAAGGGDLRPAAELLADTRLGARWELRSEYAAGLASFALRHPGRLDAWLREDPDDPDALLVRADLCVHRARALLAADRAGHASRERSEAAAALLRDGVPVLRAAAEAAPADPVPWRVAVDHAAGLRAPREVFDAYWEQAVARAPHHYGCHAAALRYLCDAGRDAPGEAFDFAERAAEDALPGSLLNSLPLTAAVEHLVVAGRKPDAAVTPSRIDAAIDRAAELSAHYGPGDPEAAGFRNELALLLAVRERWEESLEQFRAVGVHVRSRPWDRLGDPLREFAGFRTGVRTQVASRVPFFGAPPSPSARHGGTGGDARAGTRNRPGARKRSGPRKHPGAREAGRRQPYVLALCAAPPAEVARAAPASGAALRLAPAGDGRLTWVEAAGGPAAGGSRQGRASPPGEDPLTAAAESFTAGEGWPVLVLHRDGDRAGVALVRGGGQQACHRWDPASRIPDFAEASRTARALASAFGVEDARPLTAVLRSNGFPAARRQEEALTALGLPPPPQEYGRTARTLEDVPGAHLLRELPAPAGPGSTAAAGGGRTPARPARPTETRPAGTRPPSARWWAPRAAAALVLLVAAGHAWWEWGRGGPGVLRPLLLTGAALYLSGRPAGALLGARARLAAARTAPPEAVPPGDAGADGAGTGGPDGVPGARAGDGARGPAEHDAP</sequence>
<feature type="region of interest" description="Disordered" evidence="1">
    <location>
        <begin position="672"/>
        <end position="714"/>
    </location>
</feature>
<feature type="region of interest" description="Disordered" evidence="1">
    <location>
        <begin position="426"/>
        <end position="449"/>
    </location>
</feature>
<feature type="region of interest" description="Disordered" evidence="1">
    <location>
        <begin position="571"/>
        <end position="608"/>
    </location>
</feature>
<evidence type="ECO:0000313" key="2">
    <source>
        <dbReference type="EMBL" id="GAA2477170.1"/>
    </source>
</evidence>
<name>A0ABP5YF48_9ACTN</name>
<dbReference type="Proteomes" id="UP001501358">
    <property type="component" value="Unassembled WGS sequence"/>
</dbReference>
<feature type="region of interest" description="Disordered" evidence="1">
    <location>
        <begin position="341"/>
        <end position="384"/>
    </location>
</feature>
<proteinExistence type="predicted"/>
<reference evidence="3" key="1">
    <citation type="journal article" date="2019" name="Int. J. Syst. Evol. Microbiol.">
        <title>The Global Catalogue of Microorganisms (GCM) 10K type strain sequencing project: providing services to taxonomists for standard genome sequencing and annotation.</title>
        <authorList>
            <consortium name="The Broad Institute Genomics Platform"/>
            <consortium name="The Broad Institute Genome Sequencing Center for Infectious Disease"/>
            <person name="Wu L."/>
            <person name="Ma J."/>
        </authorList>
    </citation>
    <scope>NUCLEOTIDE SEQUENCE [LARGE SCALE GENOMIC DNA]</scope>
    <source>
        <strain evidence="3">JCM 6307</strain>
    </source>
</reference>
<feature type="compositionally biased region" description="Low complexity" evidence="1">
    <location>
        <begin position="572"/>
        <end position="608"/>
    </location>
</feature>
<organism evidence="2 3">
    <name type="scientific">Streptomyces thermolineatus</name>
    <dbReference type="NCBI Taxonomy" id="44033"/>
    <lineage>
        <taxon>Bacteria</taxon>
        <taxon>Bacillati</taxon>
        <taxon>Actinomycetota</taxon>
        <taxon>Actinomycetes</taxon>
        <taxon>Kitasatosporales</taxon>
        <taxon>Streptomycetaceae</taxon>
        <taxon>Streptomyces</taxon>
    </lineage>
</organism>
<accession>A0ABP5YF48</accession>
<evidence type="ECO:0000256" key="1">
    <source>
        <dbReference type="SAM" id="MobiDB-lite"/>
    </source>
</evidence>
<comment type="caution">
    <text evidence="2">The sequence shown here is derived from an EMBL/GenBank/DDBJ whole genome shotgun (WGS) entry which is preliminary data.</text>
</comment>
<feature type="compositionally biased region" description="Basic residues" evidence="1">
    <location>
        <begin position="366"/>
        <end position="378"/>
    </location>
</feature>
<dbReference type="EMBL" id="BAAATA010000005">
    <property type="protein sequence ID" value="GAA2477170.1"/>
    <property type="molecule type" value="Genomic_DNA"/>
</dbReference>
<dbReference type="RefSeq" id="WP_344382037.1">
    <property type="nucleotide sequence ID" value="NZ_BAAATA010000005.1"/>
</dbReference>